<evidence type="ECO:0000313" key="1">
    <source>
        <dbReference type="EMBL" id="KAB8204479.1"/>
    </source>
</evidence>
<dbReference type="EMBL" id="ML734979">
    <property type="protein sequence ID" value="KAB8204479.1"/>
    <property type="molecule type" value="Genomic_DNA"/>
</dbReference>
<evidence type="ECO:0008006" key="3">
    <source>
        <dbReference type="Google" id="ProtNLM"/>
    </source>
</evidence>
<reference evidence="1 2" key="1">
    <citation type="submission" date="2019-04" db="EMBL/GenBank/DDBJ databases">
        <title>Fungal friends and foes A comparative genomics study of 23 Aspergillus species from section Flavi.</title>
        <authorList>
            <consortium name="DOE Joint Genome Institute"/>
            <person name="Kjaerbolling I."/>
            <person name="Vesth T.C."/>
            <person name="Frisvad J.C."/>
            <person name="Nybo J.L."/>
            <person name="Theobald S."/>
            <person name="Kildgaard S."/>
            <person name="Petersen T.I."/>
            <person name="Kuo A."/>
            <person name="Sato A."/>
            <person name="Lyhne E.K."/>
            <person name="Kogle M.E."/>
            <person name="Wiebenga A."/>
            <person name="Kun R.S."/>
            <person name="Lubbers R.J."/>
            <person name="Makela M.R."/>
            <person name="Barry K."/>
            <person name="Chovatia M."/>
            <person name="Clum A."/>
            <person name="Daum C."/>
            <person name="Haridas S."/>
            <person name="He G."/>
            <person name="LaButti K."/>
            <person name="Lipzen A."/>
            <person name="Mondo S."/>
            <person name="Pangilinan J."/>
            <person name="Riley R."/>
            <person name="Salamov A."/>
            <person name="Simmons B.A."/>
            <person name="Magnuson J.K."/>
            <person name="Henrissat B."/>
            <person name="Mortensen U.H."/>
            <person name="Larsen T.O."/>
            <person name="De vries R.P."/>
            <person name="Grigoriev I.V."/>
            <person name="Machida M."/>
            <person name="Baker S.E."/>
            <person name="Andersen M.R."/>
        </authorList>
    </citation>
    <scope>NUCLEOTIDE SEQUENCE [LARGE SCALE GENOMIC DNA]</scope>
    <source>
        <strain evidence="1 2">CBS 117618</strain>
    </source>
</reference>
<evidence type="ECO:0000313" key="2">
    <source>
        <dbReference type="Proteomes" id="UP000326532"/>
    </source>
</evidence>
<sequence>MSSSSKDRLLQSIQALLHSCARVTILVSEVQFEEDLSTSQDQTLAVLFSLDQEIKRLLRQILQPIKLSDHLSTPVLLGSTWALDLCERRLNLYQFSSYGRQYVAGSWTRLIETLQQYTMNLQILASTSGSDT</sequence>
<accession>A0A5N6DHI3</accession>
<dbReference type="Proteomes" id="UP000326532">
    <property type="component" value="Unassembled WGS sequence"/>
</dbReference>
<organism evidence="1 2">
    <name type="scientific">Aspergillus parasiticus</name>
    <dbReference type="NCBI Taxonomy" id="5067"/>
    <lineage>
        <taxon>Eukaryota</taxon>
        <taxon>Fungi</taxon>
        <taxon>Dikarya</taxon>
        <taxon>Ascomycota</taxon>
        <taxon>Pezizomycotina</taxon>
        <taxon>Eurotiomycetes</taxon>
        <taxon>Eurotiomycetidae</taxon>
        <taxon>Eurotiales</taxon>
        <taxon>Aspergillaceae</taxon>
        <taxon>Aspergillus</taxon>
        <taxon>Aspergillus subgen. Circumdati</taxon>
    </lineage>
</organism>
<protein>
    <recommendedName>
        <fullName evidence="3">Fungal N-terminal domain-containing protein</fullName>
    </recommendedName>
</protein>
<dbReference type="AlphaFoldDB" id="A0A5N6DHI3"/>
<name>A0A5N6DHI3_ASPPA</name>
<proteinExistence type="predicted"/>
<gene>
    <name evidence="1" type="ORF">BDV34DRAFT_115529</name>
</gene>
<dbReference type="VEuPathDB" id="FungiDB:BDV34DRAFT_115529"/>
<keyword evidence="2" id="KW-1185">Reference proteome</keyword>